<dbReference type="InterPro" id="IPR001444">
    <property type="entry name" value="Flag_bb_rod_N"/>
</dbReference>
<dbReference type="PROSITE" id="PS00588">
    <property type="entry name" value="FLAGELLA_BB_ROD"/>
    <property type="match status" value="1"/>
</dbReference>
<proteinExistence type="inferred from homology"/>
<dbReference type="RefSeq" id="WP_135944220.1">
    <property type="nucleotide sequence ID" value="NZ_BMEI01000002.1"/>
</dbReference>
<evidence type="ECO:0000256" key="6">
    <source>
        <dbReference type="ARBA" id="ARBA00026072"/>
    </source>
</evidence>
<gene>
    <name evidence="9" type="primary">flgB</name>
    <name evidence="9" type="ORF">E5162_06665</name>
</gene>
<reference evidence="9 10" key="1">
    <citation type="journal article" date="2013" name="Int. J. Syst. Evol. Microbiol.">
        <title>Marinicauda pacifica gen. nov., sp. nov., a prosthecate alphaproteobacterium of the family Hyphomonadaceae isolated from deep seawater.</title>
        <authorList>
            <person name="Zhang X.Y."/>
            <person name="Li G.W."/>
            <person name="Wang C.S."/>
            <person name="Zhang Y.J."/>
            <person name="Xu X.W."/>
            <person name="Li H."/>
            <person name="Liu A."/>
            <person name="Liu C."/>
            <person name="Xie B.B."/>
            <person name="Qin Q.L."/>
            <person name="Xu Z."/>
            <person name="Chen X.L."/>
            <person name="Zhou B.C."/>
            <person name="Zhang Y.Z."/>
        </authorList>
    </citation>
    <scope>NUCLEOTIDE SEQUENCE [LARGE SCALE GENOMIC DNA]</scope>
    <source>
        <strain evidence="9 10">P-1 km-3</strain>
    </source>
</reference>
<evidence type="ECO:0000256" key="7">
    <source>
        <dbReference type="PIRNR" id="PIRNR002889"/>
    </source>
</evidence>
<evidence type="ECO:0000256" key="2">
    <source>
        <dbReference type="ARBA" id="ARBA00009677"/>
    </source>
</evidence>
<dbReference type="InterPro" id="IPR019776">
    <property type="entry name" value="Flagellar_basal_body_rod_CS"/>
</dbReference>
<sequence>MRADDVSVLGVLKQALGYHSERQRVIANNVANANTPGFVPEDVSRSDFEQAVEDVQRGRSRTMSTSAPVGTAVTNEAHIEGTPITTPRRFRTESAPDSETTINGNAVVLEEQMVSANENRMRFETAMGLYNKSLSLIRMAVRPPQ</sequence>
<accession>A0A4S2HB86</accession>
<evidence type="ECO:0000259" key="8">
    <source>
        <dbReference type="Pfam" id="PF00460"/>
    </source>
</evidence>
<dbReference type="OrthoDB" id="9788334at2"/>
<evidence type="ECO:0000256" key="5">
    <source>
        <dbReference type="ARBA" id="ARBA00024934"/>
    </source>
</evidence>
<evidence type="ECO:0000256" key="4">
    <source>
        <dbReference type="ARBA" id="ARBA00023143"/>
    </source>
</evidence>
<dbReference type="GO" id="GO:0030694">
    <property type="term" value="C:bacterial-type flagellum basal body, rod"/>
    <property type="evidence" value="ECO:0007669"/>
    <property type="project" value="InterPro"/>
</dbReference>
<keyword evidence="4 7" id="KW-0975">Bacterial flagellum</keyword>
<dbReference type="InterPro" id="IPR006300">
    <property type="entry name" value="FlgB"/>
</dbReference>
<evidence type="ECO:0000313" key="10">
    <source>
        <dbReference type="Proteomes" id="UP000305451"/>
    </source>
</evidence>
<dbReference type="GO" id="GO:0071973">
    <property type="term" value="P:bacterial-type flagellum-dependent cell motility"/>
    <property type="evidence" value="ECO:0007669"/>
    <property type="project" value="InterPro"/>
</dbReference>
<dbReference type="EMBL" id="SRXV01000002">
    <property type="protein sequence ID" value="TGY92752.1"/>
    <property type="molecule type" value="Genomic_DNA"/>
</dbReference>
<comment type="function">
    <text evidence="5 7">Structural component of flagellum, the bacterial motility apparatus. Part of the rod structure of flagellar basal body.</text>
</comment>
<evidence type="ECO:0000256" key="1">
    <source>
        <dbReference type="ARBA" id="ARBA00004117"/>
    </source>
</evidence>
<keyword evidence="9" id="KW-0966">Cell projection</keyword>
<keyword evidence="10" id="KW-1185">Reference proteome</keyword>
<dbReference type="Proteomes" id="UP000305451">
    <property type="component" value="Unassembled WGS sequence"/>
</dbReference>
<comment type="subcellular location">
    <subcellularLocation>
        <location evidence="1 7">Bacterial flagellum basal body</location>
    </subcellularLocation>
</comment>
<dbReference type="NCBIfam" id="TIGR01396">
    <property type="entry name" value="FlgB"/>
    <property type="match status" value="1"/>
</dbReference>
<comment type="subunit">
    <text evidence="6">The basal body constitutes a major portion of the flagellar organelle and consists of a number of rings mounted on a central rod. In Gram-negative bacteria, at least four rings, L, P, S and M are present, whereas Gram-positive bacteria lack the L and P rings. The rod consists of about 26 subunits of FlgG in the distal portion, and FlgB, FlgC and FlgF build up the proximal portion of the rod with about 6 subunits each. Rod assembly occurs by export via the flagellum-specific pathway of its constituent proteins and by their incorporation into the rod structure in the probable order of FlgB, FlgC, FlgF and FlgG. Another protein, FliE, also assembles onto the stable rod structure.</text>
</comment>
<comment type="similarity">
    <text evidence="2 7">Belongs to the flagella basal body rod proteins family.</text>
</comment>
<dbReference type="AlphaFoldDB" id="A0A4S2HB86"/>
<keyword evidence="9" id="KW-0969">Cilium</keyword>
<dbReference type="Pfam" id="PF00460">
    <property type="entry name" value="Flg_bb_rod"/>
    <property type="match status" value="1"/>
</dbReference>
<evidence type="ECO:0000256" key="3">
    <source>
        <dbReference type="ARBA" id="ARBA00014376"/>
    </source>
</evidence>
<comment type="caution">
    <text evidence="9">The sequence shown here is derived from an EMBL/GenBank/DDBJ whole genome shotgun (WGS) entry which is preliminary data.</text>
</comment>
<protein>
    <recommendedName>
        <fullName evidence="3 7">Flagellar basal body rod protein FlgB</fullName>
    </recommendedName>
</protein>
<keyword evidence="9" id="KW-0282">Flagellum</keyword>
<organism evidence="9 10">
    <name type="scientific">Marinicauda pacifica</name>
    <dbReference type="NCBI Taxonomy" id="1133559"/>
    <lineage>
        <taxon>Bacteria</taxon>
        <taxon>Pseudomonadati</taxon>
        <taxon>Pseudomonadota</taxon>
        <taxon>Alphaproteobacteria</taxon>
        <taxon>Maricaulales</taxon>
        <taxon>Maricaulaceae</taxon>
        <taxon>Marinicauda</taxon>
    </lineage>
</organism>
<feature type="domain" description="Flagellar basal body rod protein N-terminal" evidence="8">
    <location>
        <begin position="20"/>
        <end position="38"/>
    </location>
</feature>
<evidence type="ECO:0000313" key="9">
    <source>
        <dbReference type="EMBL" id="TGY92752.1"/>
    </source>
</evidence>
<dbReference type="PIRSF" id="PIRSF002889">
    <property type="entry name" value="Rod_FlgB"/>
    <property type="match status" value="1"/>
</dbReference>
<name>A0A4S2HB86_9PROT</name>